<protein>
    <submittedName>
        <fullName evidence="2">Uncharacterized protein</fullName>
    </submittedName>
</protein>
<dbReference type="Proteomes" id="UP000887576">
    <property type="component" value="Unplaced"/>
</dbReference>
<organism evidence="1 2">
    <name type="scientific">Panagrolaimus sp. JU765</name>
    <dbReference type="NCBI Taxonomy" id="591449"/>
    <lineage>
        <taxon>Eukaryota</taxon>
        <taxon>Metazoa</taxon>
        <taxon>Ecdysozoa</taxon>
        <taxon>Nematoda</taxon>
        <taxon>Chromadorea</taxon>
        <taxon>Rhabditida</taxon>
        <taxon>Tylenchina</taxon>
        <taxon>Panagrolaimomorpha</taxon>
        <taxon>Panagrolaimoidea</taxon>
        <taxon>Panagrolaimidae</taxon>
        <taxon>Panagrolaimus</taxon>
    </lineage>
</organism>
<dbReference type="WBParaSite" id="JU765_v2.g3006.t1">
    <property type="protein sequence ID" value="JU765_v2.g3006.t1"/>
    <property type="gene ID" value="JU765_v2.g3006"/>
</dbReference>
<evidence type="ECO:0000313" key="2">
    <source>
        <dbReference type="WBParaSite" id="JU765_v2.g3006.t1"/>
    </source>
</evidence>
<evidence type="ECO:0000313" key="1">
    <source>
        <dbReference type="Proteomes" id="UP000887576"/>
    </source>
</evidence>
<name>A0AC34R2P8_9BILA</name>
<accession>A0AC34R2P8</accession>
<reference evidence="2" key="1">
    <citation type="submission" date="2022-11" db="UniProtKB">
        <authorList>
            <consortium name="WormBaseParasite"/>
        </authorList>
    </citation>
    <scope>IDENTIFICATION</scope>
</reference>
<sequence>MCFDVDSTVGRHSLKNDDRILFIFYFLNSLLQLGIGNSRNNIILFCSGGCGKGAKFSEKETKEICIKKNATMEAKKEDGTLVTTFPVNISISTISLNAKEAVSFDLETNNLTGHDGTENVGIFGASLLKFKSQSIGFDESNFPPTPTAIKPTTTSTTIPTTATTTDSIESSTVIEKRPIFASAKKNLNYTFSMMLLTFFIQI</sequence>
<proteinExistence type="predicted"/>